<dbReference type="GO" id="GO:0003723">
    <property type="term" value="F:RNA binding"/>
    <property type="evidence" value="ECO:0007669"/>
    <property type="project" value="TreeGrafter"/>
</dbReference>
<reference evidence="7" key="1">
    <citation type="submission" date="2023-04" db="EMBL/GenBank/DDBJ databases">
        <title>Candida boidinii NBRC 10035.</title>
        <authorList>
            <person name="Ichikawa N."/>
            <person name="Sato H."/>
            <person name="Tonouchi N."/>
        </authorList>
    </citation>
    <scope>NUCLEOTIDE SEQUENCE</scope>
    <source>
        <strain evidence="7">NBRC 10035</strain>
    </source>
</reference>
<dbReference type="InterPro" id="IPR020574">
    <property type="entry name" value="Ribosomal_uS9_CS"/>
</dbReference>
<keyword evidence="2 6" id="KW-0689">Ribosomal protein</keyword>
<dbReference type="InterPro" id="IPR023035">
    <property type="entry name" value="Ribosomal_uS9_bac/plastid"/>
</dbReference>
<dbReference type="PROSITE" id="PS00360">
    <property type="entry name" value="RIBOSOMAL_S9"/>
    <property type="match status" value="1"/>
</dbReference>
<dbReference type="NCBIfam" id="NF001099">
    <property type="entry name" value="PRK00132.1"/>
    <property type="match status" value="1"/>
</dbReference>
<dbReference type="FunFam" id="3.30.230.10:FF:000001">
    <property type="entry name" value="30S ribosomal protein S9"/>
    <property type="match status" value="1"/>
</dbReference>
<evidence type="ECO:0000256" key="3">
    <source>
        <dbReference type="ARBA" id="ARBA00023274"/>
    </source>
</evidence>
<dbReference type="GO" id="GO:0003735">
    <property type="term" value="F:structural constituent of ribosome"/>
    <property type="evidence" value="ECO:0007669"/>
    <property type="project" value="InterPro"/>
</dbReference>
<dbReference type="InterPro" id="IPR020568">
    <property type="entry name" value="Ribosomal_Su5_D2-typ_SF"/>
</dbReference>
<sequence>MVAKQIIPTLPTFYSRNPAHDTNMANLQDVLNKYISYAYDRRNTSTKSWLTFSEYKGIGGGVKLKTTHYQKLITLLKRLDSINPQLTNDEIKAALQPYRSTKPEPINTNKQKELDDKGRAIAIGRRKASSAKVYLVEGEGKILINDKPLESVFPNAGDRMKILHPLQVVGEENTYNIYALSRGGGSTGQVDSIALGISRALTIFNPLYRKRLFKAGCLTRDPRVVERKKPGRRKARKMPTWVKR</sequence>
<evidence type="ECO:0000256" key="5">
    <source>
        <dbReference type="ARBA" id="ARBA00042623"/>
    </source>
</evidence>
<dbReference type="SUPFAM" id="SSF54211">
    <property type="entry name" value="Ribosomal protein S5 domain 2-like"/>
    <property type="match status" value="1"/>
</dbReference>
<dbReference type="InterPro" id="IPR000754">
    <property type="entry name" value="Ribosomal_uS9"/>
</dbReference>
<dbReference type="Proteomes" id="UP001165120">
    <property type="component" value="Unassembled WGS sequence"/>
</dbReference>
<dbReference type="Pfam" id="PF00380">
    <property type="entry name" value="Ribosomal_S9"/>
    <property type="match status" value="1"/>
</dbReference>
<dbReference type="PANTHER" id="PTHR21569:SF1">
    <property type="entry name" value="SMALL RIBOSOMAL SUBUNIT PROTEIN US9M"/>
    <property type="match status" value="1"/>
</dbReference>
<protein>
    <recommendedName>
        <fullName evidence="4">Small ribosomal subunit protein uS9m</fullName>
    </recommendedName>
    <alternativeName>
        <fullName evidence="5">37S ribosomal protein S9, mitochondrial</fullName>
    </alternativeName>
</protein>
<evidence type="ECO:0000256" key="2">
    <source>
        <dbReference type="ARBA" id="ARBA00022980"/>
    </source>
</evidence>
<gene>
    <name evidence="7" type="ORF">Cboi02_000111800</name>
</gene>
<evidence type="ECO:0000256" key="6">
    <source>
        <dbReference type="RuleBase" id="RU003815"/>
    </source>
</evidence>
<evidence type="ECO:0000313" key="7">
    <source>
        <dbReference type="EMBL" id="GME67746.1"/>
    </source>
</evidence>
<evidence type="ECO:0000313" key="8">
    <source>
        <dbReference type="Proteomes" id="UP001165120"/>
    </source>
</evidence>
<dbReference type="PANTHER" id="PTHR21569">
    <property type="entry name" value="RIBOSOMAL PROTEIN S9"/>
    <property type="match status" value="1"/>
</dbReference>
<keyword evidence="3 6" id="KW-0687">Ribonucleoprotein</keyword>
<dbReference type="Gene3D" id="3.30.230.10">
    <property type="match status" value="1"/>
</dbReference>
<name>A0A9W6SWT7_CANBO</name>
<dbReference type="GO" id="GO:0005763">
    <property type="term" value="C:mitochondrial small ribosomal subunit"/>
    <property type="evidence" value="ECO:0007669"/>
    <property type="project" value="TreeGrafter"/>
</dbReference>
<comment type="caution">
    <text evidence="7">The sequence shown here is derived from an EMBL/GenBank/DDBJ whole genome shotgun (WGS) entry which is preliminary data.</text>
</comment>
<dbReference type="InterPro" id="IPR014721">
    <property type="entry name" value="Ribsml_uS5_D2-typ_fold_subgr"/>
</dbReference>
<evidence type="ECO:0000256" key="4">
    <source>
        <dbReference type="ARBA" id="ARBA00039318"/>
    </source>
</evidence>
<dbReference type="GO" id="GO:0006412">
    <property type="term" value="P:translation"/>
    <property type="evidence" value="ECO:0007669"/>
    <property type="project" value="InterPro"/>
</dbReference>
<keyword evidence="8" id="KW-1185">Reference proteome</keyword>
<organism evidence="7 8">
    <name type="scientific">Candida boidinii</name>
    <name type="common">Yeast</name>
    <dbReference type="NCBI Taxonomy" id="5477"/>
    <lineage>
        <taxon>Eukaryota</taxon>
        <taxon>Fungi</taxon>
        <taxon>Dikarya</taxon>
        <taxon>Ascomycota</taxon>
        <taxon>Saccharomycotina</taxon>
        <taxon>Pichiomycetes</taxon>
        <taxon>Pichiales</taxon>
        <taxon>Pichiaceae</taxon>
        <taxon>Ogataea</taxon>
        <taxon>Ogataea/Candida clade</taxon>
    </lineage>
</organism>
<dbReference type="AlphaFoldDB" id="A0A9W6SWT7"/>
<comment type="similarity">
    <text evidence="1 6">Belongs to the universal ribosomal protein uS9 family.</text>
</comment>
<evidence type="ECO:0000256" key="1">
    <source>
        <dbReference type="ARBA" id="ARBA00005251"/>
    </source>
</evidence>
<proteinExistence type="inferred from homology"/>
<accession>A0A9W6SWT7</accession>
<dbReference type="EMBL" id="BSXN01000241">
    <property type="protein sequence ID" value="GME67746.1"/>
    <property type="molecule type" value="Genomic_DNA"/>
</dbReference>